<dbReference type="InterPro" id="IPR050551">
    <property type="entry name" value="Fructan_Metab_Enzymes"/>
</dbReference>
<organism evidence="8 9">
    <name type="scientific">Trapa natans</name>
    <name type="common">Water chestnut</name>
    <dbReference type="NCBI Taxonomy" id="22666"/>
    <lineage>
        <taxon>Eukaryota</taxon>
        <taxon>Viridiplantae</taxon>
        <taxon>Streptophyta</taxon>
        <taxon>Embryophyta</taxon>
        <taxon>Tracheophyta</taxon>
        <taxon>Spermatophyta</taxon>
        <taxon>Magnoliopsida</taxon>
        <taxon>eudicotyledons</taxon>
        <taxon>Gunneridae</taxon>
        <taxon>Pentapetalae</taxon>
        <taxon>rosids</taxon>
        <taxon>malvids</taxon>
        <taxon>Myrtales</taxon>
        <taxon>Lythraceae</taxon>
        <taxon>Trapa</taxon>
    </lineage>
</organism>
<dbReference type="SUPFAM" id="SSF75005">
    <property type="entry name" value="Arabinanase/levansucrase/invertase"/>
    <property type="match status" value="1"/>
</dbReference>
<dbReference type="Pfam" id="PF08244">
    <property type="entry name" value="Glyco_hydro_32C"/>
    <property type="match status" value="1"/>
</dbReference>
<feature type="domain" description="Glycosyl hydrolase family 32 N-terminal" evidence="6">
    <location>
        <begin position="79"/>
        <end position="392"/>
    </location>
</feature>
<dbReference type="FunFam" id="2.115.10.20:FF:000001">
    <property type="entry name" value="Beta-fructofuranosidase, insoluble isoenzyme CWINV1"/>
    <property type="match status" value="1"/>
</dbReference>
<dbReference type="PANTHER" id="PTHR31953">
    <property type="entry name" value="BETA-FRUCTOFURANOSIDASE, INSOLUBLE ISOENZYME CWINV1-RELATED"/>
    <property type="match status" value="1"/>
</dbReference>
<dbReference type="AlphaFoldDB" id="A0AAN7MG31"/>
<dbReference type="Gene3D" id="2.60.120.560">
    <property type="entry name" value="Exo-inulinase, domain 1"/>
    <property type="match status" value="1"/>
</dbReference>
<evidence type="ECO:0000259" key="6">
    <source>
        <dbReference type="Pfam" id="PF00251"/>
    </source>
</evidence>
<feature type="domain" description="Glycosyl hydrolase family 32 C-terminal" evidence="7">
    <location>
        <begin position="435"/>
        <end position="612"/>
    </location>
</feature>
<keyword evidence="5" id="KW-0812">Transmembrane</keyword>
<evidence type="ECO:0000256" key="3">
    <source>
        <dbReference type="ARBA" id="ARBA00023295"/>
    </source>
</evidence>
<keyword evidence="5" id="KW-1133">Transmembrane helix</keyword>
<dbReference type="SMART" id="SM00640">
    <property type="entry name" value="Glyco_32"/>
    <property type="match status" value="1"/>
</dbReference>
<proteinExistence type="inferred from homology"/>
<dbReference type="InterPro" id="IPR013320">
    <property type="entry name" value="ConA-like_dom_sf"/>
</dbReference>
<evidence type="ECO:0000256" key="2">
    <source>
        <dbReference type="ARBA" id="ARBA00022801"/>
    </source>
</evidence>
<comment type="similarity">
    <text evidence="1 4">Belongs to the glycosyl hydrolase 32 family.</text>
</comment>
<dbReference type="GO" id="GO:0004553">
    <property type="term" value="F:hydrolase activity, hydrolyzing O-glycosyl compounds"/>
    <property type="evidence" value="ECO:0007669"/>
    <property type="project" value="InterPro"/>
</dbReference>
<dbReference type="Gene3D" id="2.115.10.20">
    <property type="entry name" value="Glycosyl hydrolase domain, family 43"/>
    <property type="match status" value="1"/>
</dbReference>
<dbReference type="InterPro" id="IPR013148">
    <property type="entry name" value="Glyco_hydro_32_N"/>
</dbReference>
<keyword evidence="9" id="KW-1185">Reference proteome</keyword>
<keyword evidence="2 4" id="KW-0378">Hydrolase</keyword>
<sequence length="624" mass="70568">MVKNLRVCGECVTQFFKLVYHHHHHHFRLRISPLAALLSSLLVMCSAIVVPIGATHPIFPELQSISVSNIKKVLRTGYHFQPPKHWINGPMLYKGIYHLFYQYNPKGAVWGNIVWAHSVSRDLVNWKPLKRAIYPSKRFDIGGCWSGSATVLPGDRPVILYTGLDKHEIEMQNYAVPSDLTDPYLRHWTKPDDNPLMYPTGRVNASAFRDPSTAWFVDGHWKTIIGSRYLNRGIAYLYRSKDFLYWVKAKHPFHTVPNTGNWECPDFFPVLKESKNGVDTSSVGENVRHVLKISLDTTRYEYYTIGTYDWKLDRYIPDNTSVDGWDGLRLDYGNFYASKTFFDPSKNRRVLWGWSNESDSVANDTAKGWSGIQAIPRTIWLDSSGKQLVQWPVEEIETLRDNKVEIANITLKQGEYVEVKGITAAQVSKPDRLDSSEQRMCVCAENSGQADVEVVFSFSNLSAADPFDPSWVQGHSICSQKGANVPGGLGPFGIMALATDDLYEYTPVFFRIFKVEENKHKVVLCSDARNSSHGADLYKPAFGGFADVDVVQGKLSLRSLIDNSVVESFGAGGMICIISRVYPERAIHSNARLFAFNHGWSVITVEKLTAWSMKKANRHIRGTI</sequence>
<evidence type="ECO:0008006" key="10">
    <source>
        <dbReference type="Google" id="ProtNLM"/>
    </source>
</evidence>
<keyword evidence="5" id="KW-0472">Membrane</keyword>
<dbReference type="FunFam" id="2.60.120.560:FF:000002">
    <property type="entry name" value="Beta-fructofuranosidase, insoluble isoenzyme CWINV1"/>
    <property type="match status" value="1"/>
</dbReference>
<evidence type="ECO:0000313" key="8">
    <source>
        <dbReference type="EMBL" id="KAK4798127.1"/>
    </source>
</evidence>
<reference evidence="8 9" key="1">
    <citation type="journal article" date="2023" name="Hortic Res">
        <title>Pangenome of water caltrop reveals structural variations and asymmetric subgenome divergence after allopolyploidization.</title>
        <authorList>
            <person name="Zhang X."/>
            <person name="Chen Y."/>
            <person name="Wang L."/>
            <person name="Yuan Y."/>
            <person name="Fang M."/>
            <person name="Shi L."/>
            <person name="Lu R."/>
            <person name="Comes H.P."/>
            <person name="Ma Y."/>
            <person name="Chen Y."/>
            <person name="Huang G."/>
            <person name="Zhou Y."/>
            <person name="Zheng Z."/>
            <person name="Qiu Y."/>
        </authorList>
    </citation>
    <scope>NUCLEOTIDE SEQUENCE [LARGE SCALE GENOMIC DNA]</scope>
    <source>
        <strain evidence="8">F231</strain>
    </source>
</reference>
<keyword evidence="3 4" id="KW-0326">Glycosidase</keyword>
<dbReference type="EMBL" id="JAXQNO010000005">
    <property type="protein sequence ID" value="KAK4798127.1"/>
    <property type="molecule type" value="Genomic_DNA"/>
</dbReference>
<accession>A0AAN7MG31</accession>
<dbReference type="InterPro" id="IPR013189">
    <property type="entry name" value="Glyco_hydro_32_C"/>
</dbReference>
<dbReference type="InterPro" id="IPR023296">
    <property type="entry name" value="Glyco_hydro_beta-prop_sf"/>
</dbReference>
<evidence type="ECO:0000256" key="1">
    <source>
        <dbReference type="ARBA" id="ARBA00009902"/>
    </source>
</evidence>
<comment type="caution">
    <text evidence="8">The sequence shown here is derived from an EMBL/GenBank/DDBJ whole genome shotgun (WGS) entry which is preliminary data.</text>
</comment>
<dbReference type="GO" id="GO:0005975">
    <property type="term" value="P:carbohydrate metabolic process"/>
    <property type="evidence" value="ECO:0007669"/>
    <property type="project" value="InterPro"/>
</dbReference>
<gene>
    <name evidence="8" type="ORF">SAY86_030453</name>
</gene>
<evidence type="ECO:0000313" key="9">
    <source>
        <dbReference type="Proteomes" id="UP001346149"/>
    </source>
</evidence>
<name>A0AAN7MG31_TRANT</name>
<dbReference type="CDD" id="cd18624">
    <property type="entry name" value="GH32_Fruct1-like"/>
    <property type="match status" value="1"/>
</dbReference>
<dbReference type="Proteomes" id="UP001346149">
    <property type="component" value="Unassembled WGS sequence"/>
</dbReference>
<dbReference type="InterPro" id="IPR001362">
    <property type="entry name" value="Glyco_hydro_32"/>
</dbReference>
<dbReference type="Pfam" id="PF00251">
    <property type="entry name" value="Glyco_hydro_32N"/>
    <property type="match status" value="1"/>
</dbReference>
<evidence type="ECO:0000256" key="5">
    <source>
        <dbReference type="SAM" id="Phobius"/>
    </source>
</evidence>
<dbReference type="SUPFAM" id="SSF49899">
    <property type="entry name" value="Concanavalin A-like lectins/glucanases"/>
    <property type="match status" value="1"/>
</dbReference>
<feature type="transmembrane region" description="Helical" evidence="5">
    <location>
        <begin position="34"/>
        <end position="54"/>
    </location>
</feature>
<protein>
    <recommendedName>
        <fullName evidence="10">Beta-fructofuranosidase</fullName>
    </recommendedName>
</protein>
<evidence type="ECO:0000259" key="7">
    <source>
        <dbReference type="Pfam" id="PF08244"/>
    </source>
</evidence>
<evidence type="ECO:0000256" key="4">
    <source>
        <dbReference type="RuleBase" id="RU362110"/>
    </source>
</evidence>